<name>B8MNA8_TALSN</name>
<feature type="domain" description="Aldehyde dehydrogenase" evidence="4">
    <location>
        <begin position="13"/>
        <end position="156"/>
    </location>
</feature>
<proteinExistence type="inferred from homology"/>
<dbReference type="OrthoDB" id="310895at2759"/>
<evidence type="ECO:0000313" key="5">
    <source>
        <dbReference type="EMBL" id="EED13997.1"/>
    </source>
</evidence>
<dbReference type="InParanoid" id="B8MNA8"/>
<dbReference type="eggNOG" id="KOG2450">
    <property type="taxonomic scope" value="Eukaryota"/>
</dbReference>
<dbReference type="SUPFAM" id="SSF53720">
    <property type="entry name" value="ALDH-like"/>
    <property type="match status" value="1"/>
</dbReference>
<dbReference type="GO" id="GO:0004029">
    <property type="term" value="F:aldehyde dehydrogenase (NAD+) activity"/>
    <property type="evidence" value="ECO:0007669"/>
    <property type="project" value="UniProtKB-EC"/>
</dbReference>
<dbReference type="RefSeq" id="XP_002486235.1">
    <property type="nucleotide sequence ID" value="XM_002486190.1"/>
</dbReference>
<evidence type="ECO:0000256" key="1">
    <source>
        <dbReference type="ARBA" id="ARBA00009986"/>
    </source>
</evidence>
<organism evidence="5 6">
    <name type="scientific">Talaromyces stipitatus (strain ATCC 10500 / CBS 375.48 / QM 6759 / NRRL 1006)</name>
    <name type="common">Penicillium stipitatum</name>
    <dbReference type="NCBI Taxonomy" id="441959"/>
    <lineage>
        <taxon>Eukaryota</taxon>
        <taxon>Fungi</taxon>
        <taxon>Dikarya</taxon>
        <taxon>Ascomycota</taxon>
        <taxon>Pezizomycotina</taxon>
        <taxon>Eurotiomycetes</taxon>
        <taxon>Eurotiomycetidae</taxon>
        <taxon>Eurotiales</taxon>
        <taxon>Trichocomaceae</taxon>
        <taxon>Talaromyces</taxon>
        <taxon>Talaromyces sect. Talaromyces</taxon>
    </lineage>
</organism>
<dbReference type="OMA" id="ETESIMW"/>
<evidence type="ECO:0000256" key="2">
    <source>
        <dbReference type="ARBA" id="ARBA00024226"/>
    </source>
</evidence>
<evidence type="ECO:0000313" key="6">
    <source>
        <dbReference type="Proteomes" id="UP000001745"/>
    </source>
</evidence>
<dbReference type="InterPro" id="IPR016163">
    <property type="entry name" value="Ald_DH_C"/>
</dbReference>
<dbReference type="STRING" id="441959.B8MNA8"/>
<dbReference type="VEuPathDB" id="FungiDB:TSTA_102270"/>
<evidence type="ECO:0000256" key="3">
    <source>
        <dbReference type="ARBA" id="ARBA00049194"/>
    </source>
</evidence>
<dbReference type="Proteomes" id="UP000001745">
    <property type="component" value="Unassembled WGS sequence"/>
</dbReference>
<dbReference type="InterPro" id="IPR016161">
    <property type="entry name" value="Ald_DH/histidinol_DH"/>
</dbReference>
<dbReference type="InterPro" id="IPR016162">
    <property type="entry name" value="Ald_DH_N"/>
</dbReference>
<gene>
    <name evidence="5" type="ORF">TSTA_102270</name>
</gene>
<dbReference type="Gene3D" id="3.40.309.10">
    <property type="entry name" value="Aldehyde Dehydrogenase, Chain A, domain 2"/>
    <property type="match status" value="1"/>
</dbReference>
<dbReference type="HOGENOM" id="CLU_005391_1_4_1"/>
<dbReference type="GeneID" id="8099272"/>
<dbReference type="Gene3D" id="3.40.605.10">
    <property type="entry name" value="Aldehyde Dehydrogenase, Chain A, domain 1"/>
    <property type="match status" value="1"/>
</dbReference>
<dbReference type="InterPro" id="IPR015590">
    <property type="entry name" value="Aldehyde_DH_dom"/>
</dbReference>
<dbReference type="EMBL" id="EQ962658">
    <property type="protein sequence ID" value="EED13997.1"/>
    <property type="molecule type" value="Genomic_DNA"/>
</dbReference>
<dbReference type="Pfam" id="PF00171">
    <property type="entry name" value="Aldedh"/>
    <property type="match status" value="1"/>
</dbReference>
<dbReference type="AlphaFoldDB" id="B8MNA8"/>
<dbReference type="PANTHER" id="PTHR11699">
    <property type="entry name" value="ALDEHYDE DEHYDROGENASE-RELATED"/>
    <property type="match status" value="1"/>
</dbReference>
<dbReference type="PhylomeDB" id="B8MNA8"/>
<keyword evidence="6" id="KW-1185">Reference proteome</keyword>
<dbReference type="EC" id="1.2.1.3" evidence="2"/>
<evidence type="ECO:0000259" key="4">
    <source>
        <dbReference type="Pfam" id="PF00171"/>
    </source>
</evidence>
<comment type="catalytic activity">
    <reaction evidence="3">
        <text>an aldehyde + NAD(+) + H2O = a carboxylate + NADH + 2 H(+)</text>
        <dbReference type="Rhea" id="RHEA:16185"/>
        <dbReference type="ChEBI" id="CHEBI:15377"/>
        <dbReference type="ChEBI" id="CHEBI:15378"/>
        <dbReference type="ChEBI" id="CHEBI:17478"/>
        <dbReference type="ChEBI" id="CHEBI:29067"/>
        <dbReference type="ChEBI" id="CHEBI:57540"/>
        <dbReference type="ChEBI" id="CHEBI:57945"/>
        <dbReference type="EC" id="1.2.1.3"/>
    </reaction>
</comment>
<comment type="similarity">
    <text evidence="1">Belongs to the aldehyde dehydrogenase family.</text>
</comment>
<reference evidence="6" key="1">
    <citation type="journal article" date="2015" name="Genome Announc.">
        <title>Genome sequence of the AIDS-associated pathogen Penicillium marneffei (ATCC18224) and its near taxonomic relative Talaromyces stipitatus (ATCC10500).</title>
        <authorList>
            <person name="Nierman W.C."/>
            <person name="Fedorova-Abrams N.D."/>
            <person name="Andrianopoulos A."/>
        </authorList>
    </citation>
    <scope>NUCLEOTIDE SEQUENCE [LARGE SCALE GENOMIC DNA]</scope>
    <source>
        <strain evidence="6">ATCC 10500 / CBS 375.48 / QM 6759 / NRRL 1006</strain>
    </source>
</reference>
<sequence>MDKYLALVNERTDKLQFDRVMGFIERGRVQGTLVTGGHRIGEKGYFIAPTVFTGVIKDSEINQQEIFGPIAIVNSFKTEEEAISLANDTAYGLMAGVLTQDINRALRISTELDTGMVGINAVSMAFRQAPFGGTKESGIGRESGVHALREYTEPKTLFVNLNY</sequence>
<protein>
    <recommendedName>
        <fullName evidence="2">aldehyde dehydrogenase (NAD(+))</fullName>
        <ecNumber evidence="2">1.2.1.3</ecNumber>
    </recommendedName>
</protein>
<accession>B8MNA8</accession>